<name>A0A0E9VZR8_ANGAN</name>
<reference evidence="2" key="1">
    <citation type="submission" date="2014-11" db="EMBL/GenBank/DDBJ databases">
        <authorList>
            <person name="Amaro Gonzalez C."/>
        </authorList>
    </citation>
    <scope>NUCLEOTIDE SEQUENCE</scope>
</reference>
<evidence type="ECO:0000256" key="1">
    <source>
        <dbReference type="SAM" id="Phobius"/>
    </source>
</evidence>
<dbReference type="EMBL" id="GBXM01024933">
    <property type="protein sequence ID" value="JAH83644.1"/>
    <property type="molecule type" value="Transcribed_RNA"/>
</dbReference>
<dbReference type="AlphaFoldDB" id="A0A0E9VZR8"/>
<protein>
    <submittedName>
        <fullName evidence="2">Uncharacterized protein</fullName>
    </submittedName>
</protein>
<sequence length="53" mass="6210">MILTMSMITTNQNKSIFSFFFSTFFLNYWYNFMKTSPYSKRSAVLISTMSALA</sequence>
<organism evidence="2">
    <name type="scientific">Anguilla anguilla</name>
    <name type="common">European freshwater eel</name>
    <name type="synonym">Muraena anguilla</name>
    <dbReference type="NCBI Taxonomy" id="7936"/>
    <lineage>
        <taxon>Eukaryota</taxon>
        <taxon>Metazoa</taxon>
        <taxon>Chordata</taxon>
        <taxon>Craniata</taxon>
        <taxon>Vertebrata</taxon>
        <taxon>Euteleostomi</taxon>
        <taxon>Actinopterygii</taxon>
        <taxon>Neopterygii</taxon>
        <taxon>Teleostei</taxon>
        <taxon>Anguilliformes</taxon>
        <taxon>Anguillidae</taxon>
        <taxon>Anguilla</taxon>
    </lineage>
</organism>
<keyword evidence="1" id="KW-1133">Transmembrane helix</keyword>
<evidence type="ECO:0000313" key="2">
    <source>
        <dbReference type="EMBL" id="JAH83644.1"/>
    </source>
</evidence>
<feature type="transmembrane region" description="Helical" evidence="1">
    <location>
        <begin position="15"/>
        <end position="32"/>
    </location>
</feature>
<proteinExistence type="predicted"/>
<keyword evidence="1" id="KW-0472">Membrane</keyword>
<keyword evidence="1" id="KW-0812">Transmembrane</keyword>
<accession>A0A0E9VZR8</accession>
<reference evidence="2" key="2">
    <citation type="journal article" date="2015" name="Fish Shellfish Immunol.">
        <title>Early steps in the European eel (Anguilla anguilla)-Vibrio vulnificus interaction in the gills: Role of the RtxA13 toxin.</title>
        <authorList>
            <person name="Callol A."/>
            <person name="Pajuelo D."/>
            <person name="Ebbesson L."/>
            <person name="Teles M."/>
            <person name="MacKenzie S."/>
            <person name="Amaro C."/>
        </authorList>
    </citation>
    <scope>NUCLEOTIDE SEQUENCE</scope>
</reference>